<dbReference type="Pfam" id="PF00466">
    <property type="entry name" value="Ribosomal_L10"/>
    <property type="match status" value="1"/>
</dbReference>
<keyword evidence="5" id="KW-0699">rRNA-binding</keyword>
<keyword evidence="3 5" id="KW-0687">Ribonucleoprotein</keyword>
<comment type="similarity">
    <text evidence="1 5">Belongs to the universal ribosomal protein uL10 family.</text>
</comment>
<dbReference type="GO" id="GO:1990904">
    <property type="term" value="C:ribonucleoprotein complex"/>
    <property type="evidence" value="ECO:0007669"/>
    <property type="project" value="UniProtKB-KW"/>
</dbReference>
<dbReference type="InterPro" id="IPR022973">
    <property type="entry name" value="Ribosomal_uL10_bac"/>
</dbReference>
<evidence type="ECO:0000256" key="2">
    <source>
        <dbReference type="ARBA" id="ARBA00022980"/>
    </source>
</evidence>
<dbReference type="InterPro" id="IPR047865">
    <property type="entry name" value="Ribosomal_uL10_bac_type"/>
</dbReference>
<evidence type="ECO:0000256" key="4">
    <source>
        <dbReference type="ARBA" id="ARBA00035202"/>
    </source>
</evidence>
<keyword evidence="5" id="KW-0694">RNA-binding</keyword>
<evidence type="ECO:0000256" key="1">
    <source>
        <dbReference type="ARBA" id="ARBA00008889"/>
    </source>
</evidence>
<dbReference type="PANTHER" id="PTHR11560">
    <property type="entry name" value="39S RIBOSOMAL PROTEIN L10, MITOCHONDRIAL"/>
    <property type="match status" value="1"/>
</dbReference>
<protein>
    <recommendedName>
        <fullName evidence="4 5">Large ribosomal subunit protein uL10</fullName>
    </recommendedName>
</protein>
<dbReference type="EMBL" id="PKTG01000079">
    <property type="protein sequence ID" value="PLX17884.1"/>
    <property type="molecule type" value="Genomic_DNA"/>
</dbReference>
<sequence length="178" mass="19785">MPTPTKITKVEELRKKLDKAVSVAVTDYKGLTVAEITELRKKYRENDVEYMVVKNTLISKAIEGIEFPEMDSALKGPTALAISYEDPIAPVKVTSKFIDDLPKNRKLLTIKAGVLEGRIINEAEIKALADMPSREELITRLVRAFNSPLQGFVNVCAGPLKNFAQVVNAIKEKKENEA</sequence>
<dbReference type="NCBIfam" id="NF000955">
    <property type="entry name" value="PRK00099.1-1"/>
    <property type="match status" value="1"/>
</dbReference>
<keyword evidence="2 5" id="KW-0689">Ribosomal protein</keyword>
<evidence type="ECO:0000313" key="7">
    <source>
        <dbReference type="Proteomes" id="UP000234857"/>
    </source>
</evidence>
<comment type="function">
    <text evidence="5">Forms part of the ribosomal stalk, playing a central role in the interaction of the ribosome with GTP-bound translation factors.</text>
</comment>
<organism evidence="6 7">
    <name type="scientific">Muiribacterium halophilum</name>
    <dbReference type="NCBI Taxonomy" id="2053465"/>
    <lineage>
        <taxon>Bacteria</taxon>
        <taxon>Candidatus Muiribacteriota</taxon>
        <taxon>Candidatus Muiribacteriia</taxon>
        <taxon>Candidatus Muiribacteriales</taxon>
        <taxon>Candidatus Muiribacteriaceae</taxon>
        <taxon>Candidatus Muiribacterium</taxon>
    </lineage>
</organism>
<dbReference type="SUPFAM" id="SSF160369">
    <property type="entry name" value="Ribosomal protein L10-like"/>
    <property type="match status" value="1"/>
</dbReference>
<dbReference type="GO" id="GO:0006412">
    <property type="term" value="P:translation"/>
    <property type="evidence" value="ECO:0007669"/>
    <property type="project" value="UniProtKB-UniRule"/>
</dbReference>
<comment type="subunit">
    <text evidence="5">Part of the ribosomal stalk of the 50S ribosomal subunit. The N-terminus interacts with L11 and the large rRNA to form the base of the stalk. The C-terminus forms an elongated spine to which L12 dimers bind in a sequential fashion forming a multimeric L10(L12)X complex.</text>
</comment>
<evidence type="ECO:0000256" key="5">
    <source>
        <dbReference type="HAMAP-Rule" id="MF_00362"/>
    </source>
</evidence>
<evidence type="ECO:0000313" key="6">
    <source>
        <dbReference type="EMBL" id="PLX17884.1"/>
    </source>
</evidence>
<gene>
    <name evidence="5" type="primary">rplJ</name>
    <name evidence="6" type="ORF">C0601_06105</name>
</gene>
<dbReference type="HAMAP" id="MF_00362">
    <property type="entry name" value="Ribosomal_uL10"/>
    <property type="match status" value="1"/>
</dbReference>
<name>A0A2N5ZGX2_MUIH1</name>
<evidence type="ECO:0000256" key="3">
    <source>
        <dbReference type="ARBA" id="ARBA00023274"/>
    </source>
</evidence>
<reference evidence="6 7" key="1">
    <citation type="submission" date="2017-11" db="EMBL/GenBank/DDBJ databases">
        <title>Genome-resolved metagenomics identifies genetic mobility, metabolic interactions, and unexpected diversity in perchlorate-reducing communities.</title>
        <authorList>
            <person name="Barnum T.P."/>
            <person name="Figueroa I.A."/>
            <person name="Carlstrom C.I."/>
            <person name="Lucas L.N."/>
            <person name="Engelbrektson A.L."/>
            <person name="Coates J.D."/>
        </authorList>
    </citation>
    <scope>NUCLEOTIDE SEQUENCE [LARGE SCALE GENOMIC DNA]</scope>
    <source>
        <strain evidence="6">BM706</strain>
    </source>
</reference>
<dbReference type="CDD" id="cd05797">
    <property type="entry name" value="Ribosomal_L10"/>
    <property type="match status" value="1"/>
</dbReference>
<proteinExistence type="inferred from homology"/>
<comment type="caution">
    <text evidence="6">The sequence shown here is derived from an EMBL/GenBank/DDBJ whole genome shotgun (WGS) entry which is preliminary data.</text>
</comment>
<dbReference type="InterPro" id="IPR043141">
    <property type="entry name" value="Ribosomal_uL10-like_sf"/>
</dbReference>
<dbReference type="Gene3D" id="3.30.70.1730">
    <property type="match status" value="1"/>
</dbReference>
<dbReference type="AlphaFoldDB" id="A0A2N5ZGX2"/>
<dbReference type="GO" id="GO:0070180">
    <property type="term" value="F:large ribosomal subunit rRNA binding"/>
    <property type="evidence" value="ECO:0007669"/>
    <property type="project" value="UniProtKB-UniRule"/>
</dbReference>
<dbReference type="GO" id="GO:0005840">
    <property type="term" value="C:ribosome"/>
    <property type="evidence" value="ECO:0007669"/>
    <property type="project" value="UniProtKB-KW"/>
</dbReference>
<dbReference type="InterPro" id="IPR001790">
    <property type="entry name" value="Ribosomal_uL10"/>
</dbReference>
<dbReference type="Gene3D" id="6.10.250.290">
    <property type="match status" value="1"/>
</dbReference>
<accession>A0A2N5ZGX2</accession>
<dbReference type="Proteomes" id="UP000234857">
    <property type="component" value="Unassembled WGS sequence"/>
</dbReference>